<sequence>RPIDRQRYDENEDLSDVEEIVSVRGFSLEEKLRSQLYQGDFVHAMEGKDFNYEYVQREALRVPLIFREKDGLGIKASIRRLAGRTSFHPLGRGSRRLVDVMDVNTQKGTEMSMSQFVRYYETPEAQRDKLYNVISLEFSHTKLEHLVKRPTVVDLVDWVDNMWPQHLKEKQTEATNAIAEMKYPKDLYRSIMPPCRAGVQFLRGDERRLRPAPREKNEASEGSAVLDRGLAAPYCLMSVKGCFTDFHIDFGGTSVWYHVFRGGKGKVKVNSFASHLVTLSHLLAQSSVLRILGQIRTPDIFWLIPPTLHNLALYEEWVLSGKQSDIFLGDRVERCQRIELKQGYTFFIPSGWIHAVYTPVDSLVFGGNILHSFNVPMQLRIYEIEDRTRAGDSRNPLLKRKYLLRKHPPVLRDLFQEFPGDHFEPYSVGRCRMSPVGCEQSKVGECSSLTSNSLSSWRTGEVRRGIWLLHRSLKADPPLVRGSRSECGRVGSTCGLAEEGPDMGDRDHLPPPVPARDVVSERLFLCQGHQWYFFLPMSCCHLIGVDPVLPPIRIPLGLGLFTALMHKALCTYTSSPVRNSQKGISSWTAAPDPGLCSPVLGWSRVTPGTCVRGSHLWRYRLEVPGVVGEEQEVQPKFRYPFYYEMCWYVLERYVYCVTQRSYLTQEYQRESMLIDAPRKPSIDGFSSDSWLEMEEESCEQQPQEEEKEGEGEEEEEGADKTPKAPTDGPASPSSTPSEDPEAPGKKPKAPAMRFLKRTLSNESEDSVKSATVPIDYPKTPTGSPATEVSAKWTHLTEFELKGLKALVEKLESLPENKKCVPEGIEDPQALLEGVK</sequence>
<dbReference type="InterPro" id="IPR003347">
    <property type="entry name" value="JmjC_dom"/>
</dbReference>
<dbReference type="GO" id="GO:0046872">
    <property type="term" value="F:metal ion binding"/>
    <property type="evidence" value="ECO:0007669"/>
    <property type="project" value="UniProtKB-KW"/>
</dbReference>
<evidence type="ECO:0000256" key="4">
    <source>
        <dbReference type="ARBA" id="ARBA00023015"/>
    </source>
</evidence>
<gene>
    <name evidence="8" type="ORF">EI555_000767</name>
</gene>
<dbReference type="Gene3D" id="2.60.120.650">
    <property type="entry name" value="Cupin"/>
    <property type="match status" value="2"/>
</dbReference>
<dbReference type="PANTHER" id="PTHR23123">
    <property type="entry name" value="PHD/F-BOX CONTAINING PROTEIN"/>
    <property type="match status" value="1"/>
</dbReference>
<feature type="domain" description="JmjC" evidence="7">
    <location>
        <begin position="210"/>
        <end position="386"/>
    </location>
</feature>
<protein>
    <recommendedName>
        <fullName evidence="7">JmjC domain-containing protein</fullName>
    </recommendedName>
</protein>
<dbReference type="GO" id="GO:0016491">
    <property type="term" value="F:oxidoreductase activity"/>
    <property type="evidence" value="ECO:0007669"/>
    <property type="project" value="UniProtKB-KW"/>
</dbReference>
<name>A0A4U1FKG8_MONMO</name>
<feature type="compositionally biased region" description="Acidic residues" evidence="6">
    <location>
        <begin position="691"/>
        <end position="717"/>
    </location>
</feature>
<evidence type="ECO:0000259" key="7">
    <source>
        <dbReference type="PROSITE" id="PS51184"/>
    </source>
</evidence>
<accession>A0A4U1FKG8</accession>
<feature type="non-terminal residue" evidence="8">
    <location>
        <position position="835"/>
    </location>
</feature>
<keyword evidence="1" id="KW-0479">Metal-binding</keyword>
<dbReference type="AlphaFoldDB" id="A0A4U1FKG8"/>
<keyword evidence="3" id="KW-0408">Iron</keyword>
<proteinExistence type="predicted"/>
<dbReference type="InterPro" id="IPR050690">
    <property type="entry name" value="JHDM1_Histone_Demethylase"/>
</dbReference>
<dbReference type="EMBL" id="RWIC01000091">
    <property type="protein sequence ID" value="TKC50274.1"/>
    <property type="molecule type" value="Genomic_DNA"/>
</dbReference>
<evidence type="ECO:0000256" key="1">
    <source>
        <dbReference type="ARBA" id="ARBA00022723"/>
    </source>
</evidence>
<evidence type="ECO:0000256" key="3">
    <source>
        <dbReference type="ARBA" id="ARBA00023004"/>
    </source>
</evidence>
<feature type="region of interest" description="Disordered" evidence="6">
    <location>
        <begin position="677"/>
        <end position="788"/>
    </location>
</feature>
<feature type="non-terminal residue" evidence="8">
    <location>
        <position position="1"/>
    </location>
</feature>
<dbReference type="Gene3D" id="1.20.58.1360">
    <property type="match status" value="1"/>
</dbReference>
<dbReference type="Proteomes" id="UP000308365">
    <property type="component" value="Unassembled WGS sequence"/>
</dbReference>
<evidence type="ECO:0000313" key="9">
    <source>
        <dbReference type="Proteomes" id="UP000308365"/>
    </source>
</evidence>
<evidence type="ECO:0000256" key="2">
    <source>
        <dbReference type="ARBA" id="ARBA00023002"/>
    </source>
</evidence>
<organism evidence="8 9">
    <name type="scientific">Monodon monoceros</name>
    <name type="common">Narwhal</name>
    <name type="synonym">Ceratodon monodon</name>
    <dbReference type="NCBI Taxonomy" id="40151"/>
    <lineage>
        <taxon>Eukaryota</taxon>
        <taxon>Metazoa</taxon>
        <taxon>Chordata</taxon>
        <taxon>Craniata</taxon>
        <taxon>Vertebrata</taxon>
        <taxon>Euteleostomi</taxon>
        <taxon>Mammalia</taxon>
        <taxon>Eutheria</taxon>
        <taxon>Laurasiatheria</taxon>
        <taxon>Artiodactyla</taxon>
        <taxon>Whippomorpha</taxon>
        <taxon>Cetacea</taxon>
        <taxon>Odontoceti</taxon>
        <taxon>Monodontidae</taxon>
        <taxon>Monodon</taxon>
    </lineage>
</organism>
<keyword evidence="2" id="KW-0560">Oxidoreductase</keyword>
<evidence type="ECO:0000256" key="5">
    <source>
        <dbReference type="ARBA" id="ARBA00023163"/>
    </source>
</evidence>
<keyword evidence="5" id="KW-0804">Transcription</keyword>
<dbReference type="PROSITE" id="PS51184">
    <property type="entry name" value="JMJC"/>
    <property type="match status" value="1"/>
</dbReference>
<dbReference type="SMART" id="SM00558">
    <property type="entry name" value="JmjC"/>
    <property type="match status" value="1"/>
</dbReference>
<keyword evidence="4" id="KW-0805">Transcription regulation</keyword>
<evidence type="ECO:0000256" key="6">
    <source>
        <dbReference type="SAM" id="MobiDB-lite"/>
    </source>
</evidence>
<dbReference type="SUPFAM" id="SSF51197">
    <property type="entry name" value="Clavaminate synthase-like"/>
    <property type="match status" value="1"/>
</dbReference>
<reference evidence="9" key="1">
    <citation type="journal article" date="2019" name="IScience">
        <title>Narwhal Genome Reveals Long-Term Low Genetic Diversity despite Current Large Abundance Size.</title>
        <authorList>
            <person name="Westbury M.V."/>
            <person name="Petersen B."/>
            <person name="Garde E."/>
            <person name="Heide-Jorgensen M.P."/>
            <person name="Lorenzen E.D."/>
        </authorList>
    </citation>
    <scope>NUCLEOTIDE SEQUENCE [LARGE SCALE GENOMIC DNA]</scope>
</reference>
<evidence type="ECO:0000313" key="8">
    <source>
        <dbReference type="EMBL" id="TKC50274.1"/>
    </source>
</evidence>
<comment type="caution">
    <text evidence="8">The sequence shown here is derived from an EMBL/GenBank/DDBJ whole genome shotgun (WGS) entry which is preliminary data.</text>
</comment>